<comment type="caution">
    <text evidence="3">The sequence shown here is derived from an EMBL/GenBank/DDBJ whole genome shotgun (WGS) entry which is preliminary data.</text>
</comment>
<protein>
    <submittedName>
        <fullName evidence="3">Universal stress protein</fullName>
    </submittedName>
</protein>
<gene>
    <name evidence="3" type="ORF">GCM10007977_086470</name>
</gene>
<evidence type="ECO:0000259" key="2">
    <source>
        <dbReference type="Pfam" id="PF00582"/>
    </source>
</evidence>
<dbReference type="Proteomes" id="UP000642070">
    <property type="component" value="Unassembled WGS sequence"/>
</dbReference>
<dbReference type="AlphaFoldDB" id="A0A917X646"/>
<organism evidence="3 4">
    <name type="scientific">Dactylosporangium sucinum</name>
    <dbReference type="NCBI Taxonomy" id="1424081"/>
    <lineage>
        <taxon>Bacteria</taxon>
        <taxon>Bacillati</taxon>
        <taxon>Actinomycetota</taxon>
        <taxon>Actinomycetes</taxon>
        <taxon>Micromonosporales</taxon>
        <taxon>Micromonosporaceae</taxon>
        <taxon>Dactylosporangium</taxon>
    </lineage>
</organism>
<dbReference type="PRINTS" id="PR01438">
    <property type="entry name" value="UNVRSLSTRESS"/>
</dbReference>
<name>A0A917X646_9ACTN</name>
<evidence type="ECO:0000313" key="4">
    <source>
        <dbReference type="Proteomes" id="UP000642070"/>
    </source>
</evidence>
<comment type="similarity">
    <text evidence="1">Belongs to the universal stress protein A family.</text>
</comment>
<dbReference type="CDD" id="cd00293">
    <property type="entry name" value="USP-like"/>
    <property type="match status" value="1"/>
</dbReference>
<feature type="domain" description="UspA" evidence="2">
    <location>
        <begin position="6"/>
        <end position="133"/>
    </location>
</feature>
<dbReference type="PANTHER" id="PTHR46268:SF15">
    <property type="entry name" value="UNIVERSAL STRESS PROTEIN HP_0031"/>
    <property type="match status" value="1"/>
</dbReference>
<dbReference type="Pfam" id="PF00582">
    <property type="entry name" value="Usp"/>
    <property type="match status" value="1"/>
</dbReference>
<accession>A0A917X646</accession>
<reference evidence="3" key="1">
    <citation type="journal article" date="2014" name="Int. J. Syst. Evol. Microbiol.">
        <title>Complete genome sequence of Corynebacterium casei LMG S-19264T (=DSM 44701T), isolated from a smear-ripened cheese.</title>
        <authorList>
            <consortium name="US DOE Joint Genome Institute (JGI-PGF)"/>
            <person name="Walter F."/>
            <person name="Albersmeier A."/>
            <person name="Kalinowski J."/>
            <person name="Ruckert C."/>
        </authorList>
    </citation>
    <scope>NUCLEOTIDE SEQUENCE</scope>
    <source>
        <strain evidence="3">JCM 19831</strain>
    </source>
</reference>
<sequence>MPAGEKTIVVGYTPTPPGQAALRAAIQEGRLRNASLVVVNVSRGDAYVDHNLADHEHFEGIEGLLVESGLQYRVVQEVGRGEPAEEILRVVEEANAVLVVIGLRHRTRVGKFLLGSTAQEILLDAPCPVLSVKA</sequence>
<evidence type="ECO:0000256" key="1">
    <source>
        <dbReference type="ARBA" id="ARBA00008791"/>
    </source>
</evidence>
<keyword evidence="4" id="KW-1185">Reference proteome</keyword>
<dbReference type="EMBL" id="BMPI01000062">
    <property type="protein sequence ID" value="GGM71322.1"/>
    <property type="molecule type" value="Genomic_DNA"/>
</dbReference>
<proteinExistence type="inferred from homology"/>
<dbReference type="SUPFAM" id="SSF52402">
    <property type="entry name" value="Adenine nucleotide alpha hydrolases-like"/>
    <property type="match status" value="1"/>
</dbReference>
<dbReference type="InterPro" id="IPR014729">
    <property type="entry name" value="Rossmann-like_a/b/a_fold"/>
</dbReference>
<dbReference type="InterPro" id="IPR006015">
    <property type="entry name" value="Universal_stress_UspA"/>
</dbReference>
<dbReference type="Gene3D" id="3.40.50.620">
    <property type="entry name" value="HUPs"/>
    <property type="match status" value="1"/>
</dbReference>
<dbReference type="PANTHER" id="PTHR46268">
    <property type="entry name" value="STRESS RESPONSE PROTEIN NHAX"/>
    <property type="match status" value="1"/>
</dbReference>
<dbReference type="RefSeq" id="WP_190255882.1">
    <property type="nucleotide sequence ID" value="NZ_BMPI01000062.1"/>
</dbReference>
<reference evidence="3" key="2">
    <citation type="submission" date="2020-09" db="EMBL/GenBank/DDBJ databases">
        <authorList>
            <person name="Sun Q."/>
            <person name="Ohkuma M."/>
        </authorList>
    </citation>
    <scope>NUCLEOTIDE SEQUENCE</scope>
    <source>
        <strain evidence="3">JCM 19831</strain>
    </source>
</reference>
<evidence type="ECO:0000313" key="3">
    <source>
        <dbReference type="EMBL" id="GGM71322.1"/>
    </source>
</evidence>
<dbReference type="InterPro" id="IPR006016">
    <property type="entry name" value="UspA"/>
</dbReference>